<keyword evidence="6" id="KW-1185">Reference proteome</keyword>
<evidence type="ECO:0000259" key="4">
    <source>
        <dbReference type="Pfam" id="PF24096"/>
    </source>
</evidence>
<name>A0A844HP99_9RHOB</name>
<feature type="region of interest" description="Disordered" evidence="2">
    <location>
        <begin position="830"/>
        <end position="854"/>
    </location>
</feature>
<feature type="domain" description="DUF7379" evidence="4">
    <location>
        <begin position="166"/>
        <end position="250"/>
    </location>
</feature>
<sequence>MKITVQGEKLPPGGSDSAAVAGVTVRDSVGLTTARAGTGPVGLDLAPGELLEIETADGALLWLREDELAEQLGPSGAMERGVAGAEDSLYLRGLVLPASADGDGPARGLLDWPLKRLSVLKVDGDLKAVARDFEGPEARMGLRRWGMDGALTPITLQEITAGRPWLLFLHGTASTTQRSFGRLMQDRPEIWAQLHAMYPGRIIAYEHRTLSLDPVQNAQDLLDLLPERAQLHLVSHSRGGLVGELIALSQLAERQGGSVLDRDDLAIFAPADQPRIEALGQALAQKDLSIARFVRVACPARGTSLAGGRLDRWLNLLFNAARFGAVAAGDEARDLVDGLHRLALAASANRDNPEALPGIAAMAPEYSPLLSVLNRPRKLRASDGLVVIAGDIEPSGVAQRLGIWFADAFFGSDHDLVVNTGSMTGGVNDPAMTRGAALVMDRGQNVSHFRYFTNGLTAGRLLAGLRDPASAGQWQSPELRLRSAEEPVIQRSRAAQPAGETANDGVVAMPGPAVQRGRGAPLAVILPGISGSHLGTQDRLIWCNPLGICTGGIGELAMGKPIRPYGVIETYYGGLRDYLGTTHQTLTLAYDWRLPIQTTGAAVARLLLDRLAEDESRPIHIVGHSMGGLLARVALTNARLMQGFLARPGSRFLMLGTPNGGSLAMALALLGHGTTVRALAALSLSQDRSQIAAILRAWPGAVQLLPPNLLEPSEWAALAGDQPLDSAALTQAREFWRLMADRAGLPAGRCLYLAGMGSTCDQLFAAGQRPDGPDLRMTSTPRGDGTVLYSTGIPTDVPVWFAPAAHGDLPKDRRLHPAIAELLLEGRTDRLARQPATRDAAGEPTDAAAPTRKATAPETLAMIPSPPELLAMVMGGRPPAAIEEDRPSAVVVRMVHGDLRHARHPILVGHTLGDGINGAERTLDGRLNERLTRRNRLGLHPGLIGNNDVHLRFMPGGPVAGADVVGAFTGGIVVGLGVASGLTTGGLTSTIRNGLLAYADAVDDRRRREEAARLESPDATPPDTPSQTALAAPLGVSAVLVGSGNGVVSVADSVWALLNAVEQANRLLDPSLQLREVEVIEAVEQVAVTAWHAVRNRVDRMQGTFQLAGRLEEREGRYRRTGPEANPDSWMEITITAPDPSGQPGAPPSAIGPLHYLLVDGRARVEAETVATNRRLVRHFAAQIPSQPGSGDASGMSAGRTLFELLWPARLKQHSLEDRNLRLVLDRQSAAIPWEMLDDRRADEDGLVSGLLRPPSVRYGVLRQLVSQMGRPAPPRRHGQRRALVIGDPRGGGSPLPMLPGARREAETVASQLEANGYTVQRLIGEAAQPQDVVAALFSRSWSVIHVAGHGVVDWQPRTDEPPMTGIVLGAPPLDVLEAPLLAQLPEPPDLFFLNCCHLGAISEADQISAALSRDRPGFASSLAVGLIERGCPAVIACGWQVDDSAALRFAATFYSLIGAGADLGAALKDARQATFQSSIDAGGRDNTWGAYQCYGHPGFTLTDDRRDPDKRKPDPASANEALALLQAETARSTPMLDRVDDIAARIREYGWQGRSDLISALGDAYAASGRLDLAIDSYRQAATAETPSMPVSALQESLWLPLRLGEDGPDLGPAIAVLEALNRSSGASLRRLILLADLHQRQASLATAAPERRKALEAMLMVLDQAIAQDAGRDDAALDQLRLRALLGRLLLARAPNAELSEAAMRQAMAAASHPLWPLIRALSEADPALLPGPAQVAGLDPVARRDLLGAMRLAHATLRANAPLAQPLKTLLETMRGVGP</sequence>
<dbReference type="Pfam" id="PF12770">
    <property type="entry name" value="CHAT"/>
    <property type="match status" value="1"/>
</dbReference>
<dbReference type="SUPFAM" id="SSF53474">
    <property type="entry name" value="alpha/beta-Hydrolases"/>
    <property type="match status" value="2"/>
</dbReference>
<organism evidence="5 6">
    <name type="scientific">Paracoccus litorisediminis</name>
    <dbReference type="NCBI Taxonomy" id="2006130"/>
    <lineage>
        <taxon>Bacteria</taxon>
        <taxon>Pseudomonadati</taxon>
        <taxon>Pseudomonadota</taxon>
        <taxon>Alphaproteobacteria</taxon>
        <taxon>Rhodobacterales</taxon>
        <taxon>Paracoccaceae</taxon>
        <taxon>Paracoccus</taxon>
    </lineage>
</organism>
<dbReference type="GO" id="GO:0008374">
    <property type="term" value="F:O-acyltransferase activity"/>
    <property type="evidence" value="ECO:0007669"/>
    <property type="project" value="InterPro"/>
</dbReference>
<gene>
    <name evidence="5" type="ORF">GL300_09570</name>
</gene>
<dbReference type="Proteomes" id="UP000449846">
    <property type="component" value="Unassembled WGS sequence"/>
</dbReference>
<dbReference type="PANTHER" id="PTHR37946:SF1">
    <property type="entry name" value="SLL1969 PROTEIN"/>
    <property type="match status" value="1"/>
</dbReference>
<evidence type="ECO:0000313" key="6">
    <source>
        <dbReference type="Proteomes" id="UP000449846"/>
    </source>
</evidence>
<dbReference type="PANTHER" id="PTHR37946">
    <property type="entry name" value="SLL1969 PROTEIN"/>
    <property type="match status" value="1"/>
</dbReference>
<proteinExistence type="predicted"/>
<reference evidence="5 6" key="1">
    <citation type="submission" date="2019-11" db="EMBL/GenBank/DDBJ databases">
        <authorList>
            <person name="Dong K."/>
        </authorList>
    </citation>
    <scope>NUCLEOTIDE SEQUENCE [LARGE SCALE GENOMIC DNA]</scope>
    <source>
        <strain evidence="5 6">NBRC 112902</strain>
    </source>
</reference>
<evidence type="ECO:0000259" key="3">
    <source>
        <dbReference type="Pfam" id="PF12770"/>
    </source>
</evidence>
<feature type="region of interest" description="Disordered" evidence="2">
    <location>
        <begin position="1007"/>
        <end position="1029"/>
    </location>
</feature>
<protein>
    <submittedName>
        <fullName evidence="5">CHAT domain-containing protein</fullName>
    </submittedName>
</protein>
<feature type="domain" description="CHAT" evidence="3">
    <location>
        <begin position="1198"/>
        <end position="1496"/>
    </location>
</feature>
<dbReference type="Pfam" id="PF02450">
    <property type="entry name" value="LCAT"/>
    <property type="match status" value="1"/>
</dbReference>
<dbReference type="InterPro" id="IPR055803">
    <property type="entry name" value="DUF7379"/>
</dbReference>
<keyword evidence="1" id="KW-0802">TPR repeat</keyword>
<dbReference type="OrthoDB" id="869379at2"/>
<dbReference type="PROSITE" id="PS50005">
    <property type="entry name" value="TPR"/>
    <property type="match status" value="1"/>
</dbReference>
<dbReference type="InterPro" id="IPR029058">
    <property type="entry name" value="AB_hydrolase_fold"/>
</dbReference>
<evidence type="ECO:0000313" key="5">
    <source>
        <dbReference type="EMBL" id="MTH59462.1"/>
    </source>
</evidence>
<comment type="caution">
    <text evidence="5">The sequence shown here is derived from an EMBL/GenBank/DDBJ whole genome shotgun (WGS) entry which is preliminary data.</text>
</comment>
<dbReference type="Pfam" id="PF24096">
    <property type="entry name" value="DUF7379"/>
    <property type="match status" value="1"/>
</dbReference>
<dbReference type="RefSeq" id="WP_155039399.1">
    <property type="nucleotide sequence ID" value="NZ_JBHGCD010000003.1"/>
</dbReference>
<dbReference type="EMBL" id="WMIG01000003">
    <property type="protein sequence ID" value="MTH59462.1"/>
    <property type="molecule type" value="Genomic_DNA"/>
</dbReference>
<evidence type="ECO:0000256" key="1">
    <source>
        <dbReference type="PROSITE-ProRule" id="PRU00339"/>
    </source>
</evidence>
<dbReference type="Gene3D" id="3.40.50.1820">
    <property type="entry name" value="alpha/beta hydrolase"/>
    <property type="match status" value="1"/>
</dbReference>
<dbReference type="GO" id="GO:0006629">
    <property type="term" value="P:lipid metabolic process"/>
    <property type="evidence" value="ECO:0007669"/>
    <property type="project" value="InterPro"/>
</dbReference>
<evidence type="ECO:0000256" key="2">
    <source>
        <dbReference type="SAM" id="MobiDB-lite"/>
    </source>
</evidence>
<dbReference type="InterPro" id="IPR019734">
    <property type="entry name" value="TPR_rpt"/>
</dbReference>
<accession>A0A844HP99</accession>
<dbReference type="InterPro" id="IPR024983">
    <property type="entry name" value="CHAT_dom"/>
</dbReference>
<feature type="compositionally biased region" description="Basic and acidic residues" evidence="2">
    <location>
        <begin position="1007"/>
        <end position="1016"/>
    </location>
</feature>
<dbReference type="InterPro" id="IPR003386">
    <property type="entry name" value="LACT/PDAT_acylTrfase"/>
</dbReference>
<feature type="repeat" description="TPR" evidence="1">
    <location>
        <begin position="1556"/>
        <end position="1589"/>
    </location>
</feature>